<organism evidence="1 2">
    <name type="scientific">Aureibaculum algae</name>
    <dbReference type="NCBI Taxonomy" id="2584122"/>
    <lineage>
        <taxon>Bacteria</taxon>
        <taxon>Pseudomonadati</taxon>
        <taxon>Bacteroidota</taxon>
        <taxon>Flavobacteriia</taxon>
        <taxon>Flavobacteriales</taxon>
        <taxon>Flavobacteriaceae</taxon>
        <taxon>Aureibaculum</taxon>
    </lineage>
</organism>
<protein>
    <recommendedName>
        <fullName evidence="3">Capsular biosynthesis protein</fullName>
    </recommendedName>
</protein>
<accession>A0A5B7TPX6</accession>
<dbReference type="SUPFAM" id="SSF53756">
    <property type="entry name" value="UDP-Glycosyltransferase/glycogen phosphorylase"/>
    <property type="match status" value="1"/>
</dbReference>
<dbReference type="Proteomes" id="UP000306229">
    <property type="component" value="Chromosome"/>
</dbReference>
<dbReference type="EMBL" id="CP040749">
    <property type="protein sequence ID" value="QCX38815.1"/>
    <property type="molecule type" value="Genomic_DNA"/>
</dbReference>
<dbReference type="OrthoDB" id="5653355at2"/>
<evidence type="ECO:0000313" key="1">
    <source>
        <dbReference type="EMBL" id="QCX38815.1"/>
    </source>
</evidence>
<evidence type="ECO:0008006" key="3">
    <source>
        <dbReference type="Google" id="ProtNLM"/>
    </source>
</evidence>
<dbReference type="KEGG" id="fbe:FF125_10355"/>
<evidence type="ECO:0000313" key="2">
    <source>
        <dbReference type="Proteomes" id="UP000306229"/>
    </source>
</evidence>
<dbReference type="AlphaFoldDB" id="A0A5B7TPX6"/>
<dbReference type="RefSeq" id="WP_138949699.1">
    <property type="nucleotide sequence ID" value="NZ_CP040749.1"/>
</dbReference>
<name>A0A5B7TPX6_9FLAO</name>
<gene>
    <name evidence="1" type="ORF">FF125_10355</name>
</gene>
<keyword evidence="2" id="KW-1185">Reference proteome</keyword>
<reference evidence="1 2" key="1">
    <citation type="submission" date="2019-05" db="EMBL/GenBank/DDBJ databases">
        <title>Algicella ahnfeltiae gen. nov., sp. nov., a novel marine bacterium of the family Flavobacteriaceae isolated from a red alga.</title>
        <authorList>
            <person name="Nedashkovskaya O.I."/>
            <person name="Kukhlevskiy A.D."/>
            <person name="Kim S.-G."/>
            <person name="Zhukova N.V."/>
            <person name="Mikhailov V.V."/>
        </authorList>
    </citation>
    <scope>NUCLEOTIDE SEQUENCE [LARGE SCALE GENOMIC DNA]</scope>
    <source>
        <strain evidence="1 2">10Alg115</strain>
    </source>
</reference>
<proteinExistence type="predicted"/>
<sequence length="533" mass="61741">MKLKDKIKISLFPSIVRFLHAIGFRWEKLGKLTFFNNSVLLAQAKSLGKFKIENTDKPQNIYVLLMLPQSPFHLYVEALLALGLKKKGHKITFIIDDNTLPIQEFKRRGSEAIWNTQAETAFAYASKFLNTAGLKYISISEFIKDAPIKLEYKEKYAPVLEASLLKHYKVGVVTDDLQDVVHRTNLFKKAIGITDYIGEKLVKLKVDKVIMNHGIYSTWGPPYQVLDAHNIPILVHSRAKKKYAQVFNWNKTGDSWDVIDEWNRVKDIDLTEAQLTEVSDYIDTRVMHKDDVTVYNFGDKTSKEETINSLGIDVTKPVYTLFTNVLWDAASAHREITFKNPVKWVIETVKWFNEHPEKQLIVKIHPAEIIAGTNMPFYDIIHNAVTPKDNVKIIKPDAKVNSWSIYEITDLGLVHTTTAGMELPLVDKPCVVVSQTHYRGKRFTIDVNSIDEYFEVLDSFNVSDYNLEKNKKEALKYAYLLFIRYQTPFEMFFEDKPSDFKAYKFNSMDDYLRHDNYSYIISSIENREPIFNK</sequence>